<dbReference type="SUPFAM" id="SSF51569">
    <property type="entry name" value="Aldolase"/>
    <property type="match status" value="1"/>
</dbReference>
<evidence type="ECO:0000313" key="4">
    <source>
        <dbReference type="Proteomes" id="UP000824044"/>
    </source>
</evidence>
<evidence type="ECO:0000259" key="2">
    <source>
        <dbReference type="PROSITE" id="PS50991"/>
    </source>
</evidence>
<name>A0A9D2DVN1_9FIRM</name>
<organism evidence="3 4">
    <name type="scientific">Candidatus Gallimonas intestinigallinarum</name>
    <dbReference type="NCBI Taxonomy" id="2838604"/>
    <lineage>
        <taxon>Bacteria</taxon>
        <taxon>Bacillati</taxon>
        <taxon>Bacillota</taxon>
        <taxon>Clostridia</taxon>
        <taxon>Candidatus Gallimonas</taxon>
    </lineage>
</organism>
<dbReference type="Proteomes" id="UP000824044">
    <property type="component" value="Unassembled WGS sequence"/>
</dbReference>
<dbReference type="Pfam" id="PF00682">
    <property type="entry name" value="HMGL-like"/>
    <property type="match status" value="1"/>
</dbReference>
<dbReference type="EMBL" id="DXBS01000009">
    <property type="protein sequence ID" value="HIZ23933.1"/>
    <property type="molecule type" value="Genomic_DNA"/>
</dbReference>
<dbReference type="InterPro" id="IPR013785">
    <property type="entry name" value="Aldolase_TIM"/>
</dbReference>
<dbReference type="CDD" id="cd07947">
    <property type="entry name" value="DRE_TIM_Re_CS"/>
    <property type="match status" value="1"/>
</dbReference>
<dbReference type="GO" id="GO:0009098">
    <property type="term" value="P:L-leucine biosynthetic process"/>
    <property type="evidence" value="ECO:0007669"/>
    <property type="project" value="TreeGrafter"/>
</dbReference>
<sequence length="454" mass="51935">MIYFNKKSNLLEDTIYHYELQDVKEPELFRELFDYESIPKVMFNNRHVPINMPDEIWMTDTTFRDGQQSTSPFTVKQIVDLYKLMSRLGGPKGLVRQSEFFVYSKKDKEALQACQDTGLKFPEITTWIRANEKDFELVKQANVAETGILVSCSDYHIFKKMHLTRRQALDQYLGIVKSALSHGIRPRCHFEDITRASFYGFVVPFATQLMRLSRESGIPIKIRMCDTMGFGVSFPGAALPRSVQGIVYGLRHYAEFPSELLEWHGHNDFYKVVTNASTAWLYGASAVNCSLLGIGERTGNCPLEAMAMEYASFRGTMDGMDFTAITDIADYFEKEIGYNIPPKTPFVGRAFNSTRAGIHADGLLKDEEIYNIFDTAKILKRPARVSVNKTSGLAGIAFWINDYYKLPEEHRIAKTDPLVVKMKEMIDEEYEEGRNSSFGDDELVNLIYAIDFHR</sequence>
<feature type="domain" description="Pyruvate carboxyltransferase" evidence="2">
    <location>
        <begin position="56"/>
        <end position="326"/>
    </location>
</feature>
<reference evidence="3" key="2">
    <citation type="submission" date="2021-04" db="EMBL/GenBank/DDBJ databases">
        <authorList>
            <person name="Gilroy R."/>
        </authorList>
    </citation>
    <scope>NUCLEOTIDE SEQUENCE</scope>
    <source>
        <strain evidence="3">CHK33-5263</strain>
    </source>
</reference>
<evidence type="ECO:0000313" key="3">
    <source>
        <dbReference type="EMBL" id="HIZ23933.1"/>
    </source>
</evidence>
<proteinExistence type="predicted"/>
<dbReference type="PANTHER" id="PTHR10277">
    <property type="entry name" value="HOMOCITRATE SYNTHASE-RELATED"/>
    <property type="match status" value="1"/>
</dbReference>
<feature type="non-terminal residue" evidence="3">
    <location>
        <position position="454"/>
    </location>
</feature>
<dbReference type="AlphaFoldDB" id="A0A9D2DVN1"/>
<keyword evidence="1" id="KW-0464">Manganese</keyword>
<comment type="caution">
    <text evidence="3">The sequence shown here is derived from an EMBL/GenBank/DDBJ whole genome shotgun (WGS) entry which is preliminary data.</text>
</comment>
<dbReference type="InterPro" id="IPR050073">
    <property type="entry name" value="2-IPM_HCS-like"/>
</dbReference>
<dbReference type="GO" id="GO:0003852">
    <property type="term" value="F:2-isopropylmalate synthase activity"/>
    <property type="evidence" value="ECO:0007669"/>
    <property type="project" value="TreeGrafter"/>
</dbReference>
<evidence type="ECO:0000256" key="1">
    <source>
        <dbReference type="ARBA" id="ARBA00023211"/>
    </source>
</evidence>
<dbReference type="Gene3D" id="3.20.20.70">
    <property type="entry name" value="Aldolase class I"/>
    <property type="match status" value="1"/>
</dbReference>
<protein>
    <submittedName>
        <fullName evidence="3">2-isopropylmalate synthase</fullName>
    </submittedName>
</protein>
<gene>
    <name evidence="3" type="ORF">H9812_00435</name>
</gene>
<accession>A0A9D2DVN1</accession>
<dbReference type="PANTHER" id="PTHR10277:SF9">
    <property type="entry name" value="2-ISOPROPYLMALATE SYNTHASE 1, CHLOROPLASTIC-RELATED"/>
    <property type="match status" value="1"/>
</dbReference>
<dbReference type="InterPro" id="IPR000891">
    <property type="entry name" value="PYR_CT"/>
</dbReference>
<reference evidence="3" key="1">
    <citation type="journal article" date="2021" name="PeerJ">
        <title>Extensive microbial diversity within the chicken gut microbiome revealed by metagenomics and culture.</title>
        <authorList>
            <person name="Gilroy R."/>
            <person name="Ravi A."/>
            <person name="Getino M."/>
            <person name="Pursley I."/>
            <person name="Horton D.L."/>
            <person name="Alikhan N.F."/>
            <person name="Baker D."/>
            <person name="Gharbi K."/>
            <person name="Hall N."/>
            <person name="Watson M."/>
            <person name="Adriaenssens E.M."/>
            <person name="Foster-Nyarko E."/>
            <person name="Jarju S."/>
            <person name="Secka A."/>
            <person name="Antonio M."/>
            <person name="Oren A."/>
            <person name="Chaudhuri R.R."/>
            <person name="La Ragione R."/>
            <person name="Hildebrand F."/>
            <person name="Pallen M.J."/>
        </authorList>
    </citation>
    <scope>NUCLEOTIDE SEQUENCE</scope>
    <source>
        <strain evidence="3">CHK33-5263</strain>
    </source>
</reference>
<dbReference type="PROSITE" id="PS50991">
    <property type="entry name" value="PYR_CT"/>
    <property type="match status" value="1"/>
</dbReference>